<evidence type="ECO:0000259" key="1">
    <source>
        <dbReference type="Pfam" id="PF11775"/>
    </source>
</evidence>
<comment type="caution">
    <text evidence="2">The sequence shown here is derived from an EMBL/GenBank/DDBJ whole genome shotgun (WGS) entry which is preliminary data.</text>
</comment>
<sequence length="565" mass="61056">MAGDALADRAAARAAHRLDLVRGTTVRAIGRDPEVRFRAGEPYRGGTRLTMLAPHLRTGAEEDRHCLRGAADALALRLRYTDPALHTGHRPDGDVGGLLFDQLEQFRVESLVPQGFPGAAANVRHRAEHWLVAADAAGLTQTNSGLLLHTVAVMAWSRFTGFPVPAPIEEIIEPVRAALAPRFGPRLARLSGLRGEQARFAPAAAEFALAVADLLGSPSGRARRAESAGQRALADLLRGSGPDDAGVPVAGDPRHRSEVDDYRIFTTDHDRERDAVRLVRPAQRKEFRQRLDDLGRHARLNRAKLLRDLAAALAIPAADGWEHGLEDGHLDGRRLATLVTSPGETRVFRAEATTRKADVSVTFLLDCSGSMKQHVPLTGVLVDALTRVLDELGVTTEVLGFSTDGWNGGRARRDWARAGRPAGPGRLNDRLHLVFKDADDSWRRARQGLACLFKADLFREGIGGEAVRWAAGRSRALGARRGLLVVFTDGSPADSATAAANPDGFLETDLLRAVHEAESAGTEVHAMSLGVDLGHFFGRSLVLPAQERADQSMADEIVAALRVRR</sequence>
<dbReference type="InterPro" id="IPR025861">
    <property type="entry name" value="CobT_VWA_dom"/>
</dbReference>
<gene>
    <name evidence="2" type="ORF">ACFSYJ_37845</name>
</gene>
<dbReference type="EMBL" id="JBHUKU010000026">
    <property type="protein sequence ID" value="MFD2464430.1"/>
    <property type="molecule type" value="Genomic_DNA"/>
</dbReference>
<feature type="domain" description="Cobalamin biosynthesis protein CobT VWA" evidence="1">
    <location>
        <begin position="347"/>
        <end position="532"/>
    </location>
</feature>
<organism evidence="2 3">
    <name type="scientific">Amycolatopsis samaneae</name>
    <dbReference type="NCBI Taxonomy" id="664691"/>
    <lineage>
        <taxon>Bacteria</taxon>
        <taxon>Bacillati</taxon>
        <taxon>Actinomycetota</taxon>
        <taxon>Actinomycetes</taxon>
        <taxon>Pseudonocardiales</taxon>
        <taxon>Pseudonocardiaceae</taxon>
        <taxon>Amycolatopsis</taxon>
    </lineage>
</organism>
<keyword evidence="3" id="KW-1185">Reference proteome</keyword>
<dbReference type="Pfam" id="PF11775">
    <property type="entry name" value="CobT_C"/>
    <property type="match status" value="1"/>
</dbReference>
<dbReference type="PIRSF" id="PIRSF031715">
    <property type="entry name" value="Cob_chel_CobT"/>
    <property type="match status" value="1"/>
</dbReference>
<dbReference type="InterPro" id="IPR036465">
    <property type="entry name" value="vWFA_dom_sf"/>
</dbReference>
<dbReference type="Proteomes" id="UP001597419">
    <property type="component" value="Unassembled WGS sequence"/>
</dbReference>
<dbReference type="InterPro" id="IPR006538">
    <property type="entry name" value="CobT"/>
</dbReference>
<dbReference type="InterPro" id="IPR051928">
    <property type="entry name" value="NorD/CobT"/>
</dbReference>
<accession>A0ABW5GTZ8</accession>
<dbReference type="Pfam" id="PF06213">
    <property type="entry name" value="CobT"/>
    <property type="match status" value="1"/>
</dbReference>
<dbReference type="PANTHER" id="PTHR41248:SF1">
    <property type="entry name" value="NORD PROTEIN"/>
    <property type="match status" value="1"/>
</dbReference>
<dbReference type="RefSeq" id="WP_345385474.1">
    <property type="nucleotide sequence ID" value="NZ_BAABHG010000001.1"/>
</dbReference>
<evidence type="ECO:0000313" key="2">
    <source>
        <dbReference type="EMBL" id="MFD2464430.1"/>
    </source>
</evidence>
<protein>
    <submittedName>
        <fullName evidence="2">Cobalt chelatase</fullName>
    </submittedName>
</protein>
<dbReference type="PANTHER" id="PTHR41248">
    <property type="entry name" value="NORD PROTEIN"/>
    <property type="match status" value="1"/>
</dbReference>
<dbReference type="SUPFAM" id="SSF53300">
    <property type="entry name" value="vWA-like"/>
    <property type="match status" value="1"/>
</dbReference>
<name>A0ABW5GTZ8_9PSEU</name>
<reference evidence="3" key="1">
    <citation type="journal article" date="2019" name="Int. J. Syst. Evol. Microbiol.">
        <title>The Global Catalogue of Microorganisms (GCM) 10K type strain sequencing project: providing services to taxonomists for standard genome sequencing and annotation.</title>
        <authorList>
            <consortium name="The Broad Institute Genomics Platform"/>
            <consortium name="The Broad Institute Genome Sequencing Center for Infectious Disease"/>
            <person name="Wu L."/>
            <person name="Ma J."/>
        </authorList>
    </citation>
    <scope>NUCLEOTIDE SEQUENCE [LARGE SCALE GENOMIC DNA]</scope>
    <source>
        <strain evidence="3">CGMCC 4.7643</strain>
    </source>
</reference>
<evidence type="ECO:0000313" key="3">
    <source>
        <dbReference type="Proteomes" id="UP001597419"/>
    </source>
</evidence>
<proteinExistence type="predicted"/>